<evidence type="ECO:0000313" key="3">
    <source>
        <dbReference type="EMBL" id="CAD6941916.1"/>
    </source>
</evidence>
<protein>
    <recommendedName>
        <fullName evidence="2">Shikimate dehydrogenase substrate binding N-terminal domain-containing protein</fullName>
    </recommendedName>
</protein>
<dbReference type="EMBL" id="CAJHJG010004533">
    <property type="protein sequence ID" value="CAD6941916.1"/>
    <property type="molecule type" value="Genomic_DNA"/>
</dbReference>
<dbReference type="InterPro" id="IPR022893">
    <property type="entry name" value="Shikimate_DH_fam"/>
</dbReference>
<feature type="compositionally biased region" description="Polar residues" evidence="1">
    <location>
        <begin position="26"/>
        <end position="54"/>
    </location>
</feature>
<evidence type="ECO:0000256" key="1">
    <source>
        <dbReference type="SAM" id="MobiDB-lite"/>
    </source>
</evidence>
<dbReference type="Gene3D" id="3.40.50.10860">
    <property type="entry name" value="Leucine Dehydrogenase, chain A, domain 1"/>
    <property type="match status" value="1"/>
</dbReference>
<name>A0ABN7J2W1_9BASI</name>
<dbReference type="InterPro" id="IPR013708">
    <property type="entry name" value="Shikimate_DH-bd_N"/>
</dbReference>
<proteinExistence type="predicted"/>
<organism evidence="3 4">
    <name type="scientific">Tilletia caries</name>
    <name type="common">wheat bunt fungus</name>
    <dbReference type="NCBI Taxonomy" id="13290"/>
    <lineage>
        <taxon>Eukaryota</taxon>
        <taxon>Fungi</taxon>
        <taxon>Dikarya</taxon>
        <taxon>Basidiomycota</taxon>
        <taxon>Ustilaginomycotina</taxon>
        <taxon>Exobasidiomycetes</taxon>
        <taxon>Tilletiales</taxon>
        <taxon>Tilletiaceae</taxon>
        <taxon>Tilletia</taxon>
    </lineage>
</organism>
<feature type="non-terminal residue" evidence="3">
    <location>
        <position position="324"/>
    </location>
</feature>
<comment type="caution">
    <text evidence="3">The sequence shown here is derived from an EMBL/GenBank/DDBJ whole genome shotgun (WGS) entry which is preliminary data.</text>
</comment>
<keyword evidence="4" id="KW-1185">Reference proteome</keyword>
<dbReference type="InterPro" id="IPR046346">
    <property type="entry name" value="Aminoacid_DH-like_N_sf"/>
</dbReference>
<dbReference type="SUPFAM" id="SSF53223">
    <property type="entry name" value="Aminoacid dehydrogenase-like, N-terminal domain"/>
    <property type="match status" value="1"/>
</dbReference>
<feature type="region of interest" description="Disordered" evidence="1">
    <location>
        <begin position="15"/>
        <end position="55"/>
    </location>
</feature>
<accession>A0ABN7J2W1</accession>
<gene>
    <name evidence="3" type="ORF">JKIAZH3_G921</name>
</gene>
<evidence type="ECO:0000313" key="4">
    <source>
        <dbReference type="Proteomes" id="UP000836402"/>
    </source>
</evidence>
<dbReference type="Pfam" id="PF08501">
    <property type="entry name" value="Shikimate_dh_N"/>
    <property type="match status" value="1"/>
</dbReference>
<evidence type="ECO:0000259" key="2">
    <source>
        <dbReference type="Pfam" id="PF08501"/>
    </source>
</evidence>
<dbReference type="PANTHER" id="PTHR21089:SF1">
    <property type="entry name" value="BIFUNCTIONAL 3-DEHYDROQUINATE DEHYDRATASE_SHIKIMATE DEHYDROGENASE, CHLOROPLASTIC"/>
    <property type="match status" value="1"/>
</dbReference>
<sequence length="324" mass="34912">MFEKREEIFDLILRDLPEPAADEAQANPSNGTAEPASSTTEGIASTQGASTASAPQDEAALLSLHGNTTMMHHPSEACLSPLSNTSKHGHRWVGSPQPLLNDDQHSSMSLTQHRWMLELLHRYGREVCSSNGRGHRRLAAGCCRFRPWSFHPTRSPQDPVALPSARPLIVERSITFSVPTNGMVSKDIRDDGIFSHVISACPDPNSSTNQACTAIGFDIILVGGSGSTTDAHALSFVQTQQALQSVGKLPARRFALLGHPIAHSLSPLLHNTGFGLLGLPHGYSRLETENIDDGAVEAFLRSPDFGGLSVTIPHKLAIMEKLDL</sequence>
<feature type="region of interest" description="Disordered" evidence="1">
    <location>
        <begin position="72"/>
        <end position="100"/>
    </location>
</feature>
<dbReference type="PANTHER" id="PTHR21089">
    <property type="entry name" value="SHIKIMATE DEHYDROGENASE"/>
    <property type="match status" value="1"/>
</dbReference>
<dbReference type="Proteomes" id="UP000836402">
    <property type="component" value="Unassembled WGS sequence"/>
</dbReference>
<feature type="domain" description="Shikimate dehydrogenase substrate binding N-terminal" evidence="2">
    <location>
        <begin position="256"/>
        <end position="323"/>
    </location>
</feature>
<reference evidence="3" key="1">
    <citation type="submission" date="2020-10" db="EMBL/GenBank/DDBJ databases">
        <authorList>
            <person name="Sedaghatjoo S."/>
        </authorList>
    </citation>
    <scope>NUCLEOTIDE SEQUENCE</scope>
    <source>
        <strain evidence="3">AZH3</strain>
    </source>
</reference>